<evidence type="ECO:0000313" key="1">
    <source>
        <dbReference type="EMBL" id="KAF6288463.1"/>
    </source>
</evidence>
<sequence length="138" mass="15226">MWHVPQPGVAKPGLPIRCPQFCASRSFPSSWLIHPSTSHQGAPAGTQCQLKRKHKKRRCWLSPWALWLRSSQATLAKAAEPSPASAQPALDDTWRTCDCYNSPSLLGGRSQRNRTAFGLKLANRAVPKASIVLCQWPA</sequence>
<accession>A0A7J7SJF9</accession>
<gene>
    <name evidence="1" type="ORF">mRhiFer1_009175</name>
</gene>
<comment type="caution">
    <text evidence="1">The sequence shown here is derived from an EMBL/GenBank/DDBJ whole genome shotgun (WGS) entry which is preliminary data.</text>
</comment>
<protein>
    <submittedName>
        <fullName evidence="1">Uncharacterized protein</fullName>
    </submittedName>
</protein>
<evidence type="ECO:0000313" key="2">
    <source>
        <dbReference type="Proteomes" id="UP000585614"/>
    </source>
</evidence>
<reference evidence="1 2" key="1">
    <citation type="journal article" date="2020" name="Nature">
        <title>Six reference-quality genomes reveal evolution of bat adaptations.</title>
        <authorList>
            <person name="Jebb D."/>
            <person name="Huang Z."/>
            <person name="Pippel M."/>
            <person name="Hughes G.M."/>
            <person name="Lavrichenko K."/>
            <person name="Devanna P."/>
            <person name="Winkler S."/>
            <person name="Jermiin L.S."/>
            <person name="Skirmuntt E.C."/>
            <person name="Katzourakis A."/>
            <person name="Burkitt-Gray L."/>
            <person name="Ray D.A."/>
            <person name="Sullivan K.A.M."/>
            <person name="Roscito J.G."/>
            <person name="Kirilenko B.M."/>
            <person name="Davalos L.M."/>
            <person name="Corthals A.P."/>
            <person name="Power M.L."/>
            <person name="Jones G."/>
            <person name="Ransome R.D."/>
            <person name="Dechmann D.K.N."/>
            <person name="Locatelli A.G."/>
            <person name="Puechmaille S.J."/>
            <person name="Fedrigo O."/>
            <person name="Jarvis E.D."/>
            <person name="Hiller M."/>
            <person name="Vernes S.C."/>
            <person name="Myers E.W."/>
            <person name="Teeling E.C."/>
        </authorList>
    </citation>
    <scope>NUCLEOTIDE SEQUENCE [LARGE SCALE GENOMIC DNA]</scope>
    <source>
        <strain evidence="1">MRhiFer1</strain>
        <tissue evidence="1">Lung</tissue>
    </source>
</reference>
<name>A0A7J7SJF9_RHIFE</name>
<organism evidence="1 2">
    <name type="scientific">Rhinolophus ferrumequinum</name>
    <name type="common">Greater horseshoe bat</name>
    <dbReference type="NCBI Taxonomy" id="59479"/>
    <lineage>
        <taxon>Eukaryota</taxon>
        <taxon>Metazoa</taxon>
        <taxon>Chordata</taxon>
        <taxon>Craniata</taxon>
        <taxon>Vertebrata</taxon>
        <taxon>Euteleostomi</taxon>
        <taxon>Mammalia</taxon>
        <taxon>Eutheria</taxon>
        <taxon>Laurasiatheria</taxon>
        <taxon>Chiroptera</taxon>
        <taxon>Yinpterochiroptera</taxon>
        <taxon>Rhinolophoidea</taxon>
        <taxon>Rhinolophidae</taxon>
        <taxon>Rhinolophinae</taxon>
        <taxon>Rhinolophus</taxon>
    </lineage>
</organism>
<dbReference type="Proteomes" id="UP000585614">
    <property type="component" value="Unassembled WGS sequence"/>
</dbReference>
<dbReference type="EMBL" id="JACAGC010000022">
    <property type="protein sequence ID" value="KAF6288463.1"/>
    <property type="molecule type" value="Genomic_DNA"/>
</dbReference>
<proteinExistence type="predicted"/>
<dbReference type="AlphaFoldDB" id="A0A7J7SJF9"/>